<proteinExistence type="predicted"/>
<organism evidence="3 4">
    <name type="scientific">Blastomonas natatoria</name>
    <dbReference type="NCBI Taxonomy" id="34015"/>
    <lineage>
        <taxon>Bacteria</taxon>
        <taxon>Pseudomonadati</taxon>
        <taxon>Pseudomonadota</taxon>
        <taxon>Alphaproteobacteria</taxon>
        <taxon>Sphingomonadales</taxon>
        <taxon>Sphingomonadaceae</taxon>
        <taxon>Blastomonas</taxon>
    </lineage>
</organism>
<feature type="domain" description="Acyl-CoA thioesterase-like C-terminal" evidence="2">
    <location>
        <begin position="126"/>
        <end position="255"/>
    </location>
</feature>
<evidence type="ECO:0000259" key="2">
    <source>
        <dbReference type="Pfam" id="PF20789"/>
    </source>
</evidence>
<dbReference type="Pfam" id="PF13622">
    <property type="entry name" value="4HBT_3"/>
    <property type="match status" value="1"/>
</dbReference>
<dbReference type="Gene3D" id="2.40.160.210">
    <property type="entry name" value="Acyl-CoA thioesterase, double hotdog domain"/>
    <property type="match status" value="1"/>
</dbReference>
<sequence>MTAAFPDLLSRGDGRFAIDIAPALAVGPPGHAYLFGGACLALALEAAAETVQRPVVQGALQFVSFTPLGARLELTVDILQAGRTLVQAQVSGRVDNRLVLSAGVTLGERSGFAEQQWLDAPLVPAPDQCLPSARLPRQDDNAHFLDTMEVRELPEDCLPAGRARFWLRRKATGPIDMASLALFADFIPVALGRMSGRPGGGNSIDNSLRMVRSAAPGWCLADITIAAAASGFAQGRVELWSEQGVLLATGGQTLLFNPG</sequence>
<evidence type="ECO:0000313" key="3">
    <source>
        <dbReference type="EMBL" id="PXW78344.1"/>
    </source>
</evidence>
<dbReference type="InterPro" id="IPR042171">
    <property type="entry name" value="Acyl-CoA_hotdog"/>
</dbReference>
<reference evidence="3 4" key="1">
    <citation type="submission" date="2018-05" db="EMBL/GenBank/DDBJ databases">
        <title>Genomic Encyclopedia of Type Strains, Phase IV (KMG-IV): sequencing the most valuable type-strain genomes for metagenomic binning, comparative biology and taxonomic classification.</title>
        <authorList>
            <person name="Goeker M."/>
        </authorList>
    </citation>
    <scope>NUCLEOTIDE SEQUENCE [LARGE SCALE GENOMIC DNA]</scope>
    <source>
        <strain evidence="3 4">DSM 3183</strain>
    </source>
</reference>
<dbReference type="Proteomes" id="UP000248014">
    <property type="component" value="Unassembled WGS sequence"/>
</dbReference>
<dbReference type="RefSeq" id="WP_110297459.1">
    <property type="nucleotide sequence ID" value="NZ_QJJM01000002.1"/>
</dbReference>
<dbReference type="Pfam" id="PF20789">
    <property type="entry name" value="4HBT_3C"/>
    <property type="match status" value="1"/>
</dbReference>
<gene>
    <name evidence="3" type="ORF">C7451_10214</name>
</gene>
<name>A0A2V3VB11_9SPHN</name>
<evidence type="ECO:0000259" key="1">
    <source>
        <dbReference type="Pfam" id="PF13622"/>
    </source>
</evidence>
<protein>
    <submittedName>
        <fullName evidence="3">Acyl-CoA thioesterase</fullName>
    </submittedName>
</protein>
<dbReference type="InterPro" id="IPR029069">
    <property type="entry name" value="HotDog_dom_sf"/>
</dbReference>
<dbReference type="InterPro" id="IPR049450">
    <property type="entry name" value="ACOT8-like_C"/>
</dbReference>
<keyword evidence="4" id="KW-1185">Reference proteome</keyword>
<accession>A0A2V3VB11</accession>
<feature type="domain" description="Acyl-CoA thioesterase-like N-terminal HotDog" evidence="1">
    <location>
        <begin position="33"/>
        <end position="106"/>
    </location>
</feature>
<dbReference type="AlphaFoldDB" id="A0A2V3VB11"/>
<dbReference type="SUPFAM" id="SSF54637">
    <property type="entry name" value="Thioesterase/thiol ester dehydrase-isomerase"/>
    <property type="match status" value="2"/>
</dbReference>
<evidence type="ECO:0000313" key="4">
    <source>
        <dbReference type="Proteomes" id="UP000248014"/>
    </source>
</evidence>
<comment type="caution">
    <text evidence="3">The sequence shown here is derived from an EMBL/GenBank/DDBJ whole genome shotgun (WGS) entry which is preliminary data.</text>
</comment>
<dbReference type="InterPro" id="IPR049449">
    <property type="entry name" value="TesB_ACOT8-like_N"/>
</dbReference>
<dbReference type="EMBL" id="QJJM01000002">
    <property type="protein sequence ID" value="PXW78344.1"/>
    <property type="molecule type" value="Genomic_DNA"/>
</dbReference>
<dbReference type="OrthoDB" id="3214314at2"/>